<keyword evidence="3" id="KW-1185">Reference proteome</keyword>
<organism evidence="2 3">
    <name type="scientific">Nyctereutes procyonoides</name>
    <name type="common">Raccoon dog</name>
    <name type="synonym">Canis procyonoides</name>
    <dbReference type="NCBI Taxonomy" id="34880"/>
    <lineage>
        <taxon>Eukaryota</taxon>
        <taxon>Metazoa</taxon>
        <taxon>Chordata</taxon>
        <taxon>Craniata</taxon>
        <taxon>Vertebrata</taxon>
        <taxon>Euteleostomi</taxon>
        <taxon>Mammalia</taxon>
        <taxon>Eutheria</taxon>
        <taxon>Laurasiatheria</taxon>
        <taxon>Carnivora</taxon>
        <taxon>Caniformia</taxon>
        <taxon>Canidae</taxon>
        <taxon>Nyctereutes</taxon>
    </lineage>
</organism>
<dbReference type="EMBL" id="CAJHUB010000775">
    <property type="protein sequence ID" value="CAD7691903.1"/>
    <property type="molecule type" value="Genomic_DNA"/>
</dbReference>
<protein>
    <submittedName>
        <fullName evidence="2">(raccoon dog) hypothetical protein</fullName>
    </submittedName>
</protein>
<evidence type="ECO:0000256" key="1">
    <source>
        <dbReference type="SAM" id="MobiDB-lite"/>
    </source>
</evidence>
<accession>A0A811ZTG6</accession>
<gene>
    <name evidence="2" type="ORF">NYPRO_LOCUS24697</name>
</gene>
<feature type="region of interest" description="Disordered" evidence="1">
    <location>
        <begin position="58"/>
        <end position="79"/>
    </location>
</feature>
<sequence length="79" mass="8776">MVPAWMVPPPPPPPPLAPHNKLPALRKGGRSLFEDQLTHGEEEAERIREMAPRLDLQPKWRSAFPTSGDSVGPLTYPSQ</sequence>
<dbReference type="Proteomes" id="UP000645828">
    <property type="component" value="Unassembled WGS sequence"/>
</dbReference>
<comment type="caution">
    <text evidence="2">The sequence shown here is derived from an EMBL/GenBank/DDBJ whole genome shotgun (WGS) entry which is preliminary data.</text>
</comment>
<proteinExistence type="predicted"/>
<evidence type="ECO:0000313" key="2">
    <source>
        <dbReference type="EMBL" id="CAD7691903.1"/>
    </source>
</evidence>
<name>A0A811ZTG6_NYCPR</name>
<feature type="compositionally biased region" description="Pro residues" evidence="1">
    <location>
        <begin position="1"/>
        <end position="17"/>
    </location>
</feature>
<reference evidence="2" key="1">
    <citation type="submission" date="2020-12" db="EMBL/GenBank/DDBJ databases">
        <authorList>
            <consortium name="Molecular Ecology Group"/>
        </authorList>
    </citation>
    <scope>NUCLEOTIDE SEQUENCE</scope>
    <source>
        <strain evidence="2">TBG_1078</strain>
    </source>
</reference>
<feature type="region of interest" description="Disordered" evidence="1">
    <location>
        <begin position="1"/>
        <end position="24"/>
    </location>
</feature>
<dbReference type="AlphaFoldDB" id="A0A811ZTG6"/>
<evidence type="ECO:0000313" key="3">
    <source>
        <dbReference type="Proteomes" id="UP000645828"/>
    </source>
</evidence>